<protein>
    <recommendedName>
        <fullName evidence="4">glyoxylate reductase (NADP(+))</fullName>
        <ecNumber evidence="4">1.1.1.79</ecNumber>
    </recommendedName>
</protein>
<evidence type="ECO:0000256" key="6">
    <source>
        <dbReference type="SAM" id="SignalP"/>
    </source>
</evidence>
<evidence type="ECO:0000256" key="2">
    <source>
        <dbReference type="ARBA" id="ARBA00023002"/>
    </source>
</evidence>
<keyword evidence="1" id="KW-0521">NADP</keyword>
<sequence>MFFIIYRCIIFVMFSIKNSLHFPTQPIMAHKNETSQNTTVEKSQNNNLPKLFIHGPLKLSSILQPHPSHNFHILNPSPSLPLHQFISTDPHHASDIAAIFCTGLYPLNADILRLLPSLRVIVTSSAGTDHIDLSECRRRGIQVAGVGDLFSDDVADMAVALLIDVFRKITAADRCLRRQLQSASWDFPLGFKLSGKKVGIVGLGRIGLEVAQRLEAFNCIISYNSRNKKPLVSYPFYSTVLDLATNTSILILCCELNNQTRHIINREVMLALGKGGVIVNVGRGALIDEKELLRCLIEGEIGGAGLDVFENEPNVPKEFFALDNVVLSPHAAVLTSESFSGIKQLVEQNLIAFFSNKPLITPVI</sequence>
<evidence type="ECO:0000313" key="10">
    <source>
        <dbReference type="RefSeq" id="XP_004510902.1"/>
    </source>
</evidence>
<dbReference type="GeneID" id="101500702"/>
<feature type="chain" id="PRO_5010335317" description="glyoxylate reductase (NADP(+))" evidence="6">
    <location>
        <begin position="20"/>
        <end position="364"/>
    </location>
</feature>
<dbReference type="SUPFAM" id="SSF52283">
    <property type="entry name" value="Formate/glycerate dehydrogenase catalytic domain-like"/>
    <property type="match status" value="1"/>
</dbReference>
<dbReference type="PANTHER" id="PTHR10996">
    <property type="entry name" value="2-HYDROXYACID DEHYDROGENASE-RELATED"/>
    <property type="match status" value="1"/>
</dbReference>
<evidence type="ECO:0000256" key="1">
    <source>
        <dbReference type="ARBA" id="ARBA00022857"/>
    </source>
</evidence>
<evidence type="ECO:0000256" key="3">
    <source>
        <dbReference type="ARBA" id="ARBA00023027"/>
    </source>
</evidence>
<keyword evidence="2 5" id="KW-0560">Oxidoreductase</keyword>
<comment type="similarity">
    <text evidence="5">Belongs to the D-isomer specific 2-hydroxyacid dehydrogenase family.</text>
</comment>
<dbReference type="Pfam" id="PF00389">
    <property type="entry name" value="2-Hacid_dh"/>
    <property type="match status" value="1"/>
</dbReference>
<dbReference type="eggNOG" id="KOG0069">
    <property type="taxonomic scope" value="Eukaryota"/>
</dbReference>
<evidence type="ECO:0000259" key="8">
    <source>
        <dbReference type="Pfam" id="PF02826"/>
    </source>
</evidence>
<proteinExistence type="inferred from homology"/>
<dbReference type="GO" id="GO:0009853">
    <property type="term" value="P:photorespiration"/>
    <property type="evidence" value="ECO:0007669"/>
    <property type="project" value="UniProtKB-ARBA"/>
</dbReference>
<evidence type="ECO:0000256" key="4">
    <source>
        <dbReference type="ARBA" id="ARBA00066661"/>
    </source>
</evidence>
<name>A0A1S2YW80_CICAR</name>
<dbReference type="EC" id="1.1.1.79" evidence="4"/>
<dbReference type="GO" id="GO:0051287">
    <property type="term" value="F:NAD binding"/>
    <property type="evidence" value="ECO:0007669"/>
    <property type="project" value="InterPro"/>
</dbReference>
<dbReference type="PANTHER" id="PTHR10996:SF234">
    <property type="entry name" value="D-GLYCERATE DEHYDROGENASE_HYDROXYPYRUVATE REDUCTASE"/>
    <property type="match status" value="1"/>
</dbReference>
<dbReference type="InterPro" id="IPR006140">
    <property type="entry name" value="D-isomer_DH_NAD-bd"/>
</dbReference>
<keyword evidence="6" id="KW-0732">Signal</keyword>
<dbReference type="KEGG" id="cam:101500702"/>
<dbReference type="PaxDb" id="3827-XP_004510902.1"/>
<dbReference type="InterPro" id="IPR006139">
    <property type="entry name" value="D-isomer_2_OHA_DH_cat_dom"/>
</dbReference>
<reference evidence="9" key="1">
    <citation type="journal article" date="2013" name="Nat. Biotechnol.">
        <title>Draft genome sequence of chickpea (Cicer arietinum) provides a resource for trait improvement.</title>
        <authorList>
            <person name="Varshney R.K."/>
            <person name="Song C."/>
            <person name="Saxena R.K."/>
            <person name="Azam S."/>
            <person name="Yu S."/>
            <person name="Sharpe A.G."/>
            <person name="Cannon S."/>
            <person name="Baek J."/>
            <person name="Rosen B.D."/>
            <person name="Tar'an B."/>
            <person name="Millan T."/>
            <person name="Zhang X."/>
            <person name="Ramsay L.D."/>
            <person name="Iwata A."/>
            <person name="Wang Y."/>
            <person name="Nelson W."/>
            <person name="Farmer A.D."/>
            <person name="Gaur P.M."/>
            <person name="Soderlund C."/>
            <person name="Penmetsa R.V."/>
            <person name="Xu C."/>
            <person name="Bharti A.K."/>
            <person name="He W."/>
            <person name="Winter P."/>
            <person name="Zhao S."/>
            <person name="Hane J.K."/>
            <person name="Carrasquilla-Garcia N."/>
            <person name="Condie J.A."/>
            <person name="Upadhyaya H.D."/>
            <person name="Luo M.C."/>
            <person name="Thudi M."/>
            <person name="Gowda C.L."/>
            <person name="Singh N.P."/>
            <person name="Lichtenzveig J."/>
            <person name="Gali K.K."/>
            <person name="Rubio J."/>
            <person name="Nadarajan N."/>
            <person name="Dolezel J."/>
            <person name="Bansal K.C."/>
            <person name="Xu X."/>
            <person name="Edwards D."/>
            <person name="Zhang G."/>
            <person name="Kahl G."/>
            <person name="Gil J."/>
            <person name="Singh K.B."/>
            <person name="Datta S.K."/>
            <person name="Jackson S.A."/>
            <person name="Wang J."/>
            <person name="Cook D.R."/>
        </authorList>
    </citation>
    <scope>NUCLEOTIDE SEQUENCE [LARGE SCALE GENOMIC DNA]</scope>
    <source>
        <strain evidence="9">cv. CDC Frontier</strain>
    </source>
</reference>
<evidence type="ECO:0000313" key="9">
    <source>
        <dbReference type="Proteomes" id="UP000087171"/>
    </source>
</evidence>
<dbReference type="OrthoDB" id="298012at2759"/>
<dbReference type="Gene3D" id="3.40.50.720">
    <property type="entry name" value="NAD(P)-binding Rossmann-like Domain"/>
    <property type="match status" value="2"/>
</dbReference>
<accession>A0A1S2YW80</accession>
<dbReference type="STRING" id="3827.A0A1S2YW80"/>
<dbReference type="Pfam" id="PF02826">
    <property type="entry name" value="2-Hacid_dh_C"/>
    <property type="match status" value="1"/>
</dbReference>
<dbReference type="RefSeq" id="XP_004510902.1">
    <property type="nucleotide sequence ID" value="XM_004510845.3"/>
</dbReference>
<organism evidence="9 10">
    <name type="scientific">Cicer arietinum</name>
    <name type="common">Chickpea</name>
    <name type="synonym">Garbanzo</name>
    <dbReference type="NCBI Taxonomy" id="3827"/>
    <lineage>
        <taxon>Eukaryota</taxon>
        <taxon>Viridiplantae</taxon>
        <taxon>Streptophyta</taxon>
        <taxon>Embryophyta</taxon>
        <taxon>Tracheophyta</taxon>
        <taxon>Spermatophyta</taxon>
        <taxon>Magnoliopsida</taxon>
        <taxon>eudicotyledons</taxon>
        <taxon>Gunneridae</taxon>
        <taxon>Pentapetalae</taxon>
        <taxon>rosids</taxon>
        <taxon>fabids</taxon>
        <taxon>Fabales</taxon>
        <taxon>Fabaceae</taxon>
        <taxon>Papilionoideae</taxon>
        <taxon>50 kb inversion clade</taxon>
        <taxon>NPAAA clade</taxon>
        <taxon>Hologalegina</taxon>
        <taxon>IRL clade</taxon>
        <taxon>Cicereae</taxon>
        <taxon>Cicer</taxon>
    </lineage>
</organism>
<dbReference type="GO" id="GO:0005829">
    <property type="term" value="C:cytosol"/>
    <property type="evidence" value="ECO:0007669"/>
    <property type="project" value="TreeGrafter"/>
</dbReference>
<reference evidence="10" key="2">
    <citation type="submission" date="2025-08" db="UniProtKB">
        <authorList>
            <consortium name="RefSeq"/>
        </authorList>
    </citation>
    <scope>IDENTIFICATION</scope>
    <source>
        <tissue evidence="10">Etiolated seedlings</tissue>
    </source>
</reference>
<feature type="domain" description="D-isomer specific 2-hydroxyacid dehydrogenase catalytic" evidence="7">
    <location>
        <begin position="92"/>
        <end position="363"/>
    </location>
</feature>
<dbReference type="GO" id="GO:0016618">
    <property type="term" value="F:hydroxypyruvate reductase [NAD(P)H] activity"/>
    <property type="evidence" value="ECO:0007669"/>
    <property type="project" value="UniProtKB-ARBA"/>
</dbReference>
<dbReference type="InterPro" id="IPR036291">
    <property type="entry name" value="NAD(P)-bd_dom_sf"/>
</dbReference>
<dbReference type="FunFam" id="3.40.50.720:FF:000213">
    <property type="entry name" value="Putative 2-hydroxyacid dehydrogenase"/>
    <property type="match status" value="1"/>
</dbReference>
<dbReference type="SUPFAM" id="SSF51735">
    <property type="entry name" value="NAD(P)-binding Rossmann-fold domains"/>
    <property type="match status" value="1"/>
</dbReference>
<feature type="domain" description="D-isomer specific 2-hydroxyacid dehydrogenase NAD-binding" evidence="8">
    <location>
        <begin position="159"/>
        <end position="332"/>
    </location>
</feature>
<dbReference type="InterPro" id="IPR050223">
    <property type="entry name" value="D-isomer_2-hydroxyacid_DH"/>
</dbReference>
<evidence type="ECO:0000256" key="5">
    <source>
        <dbReference type="RuleBase" id="RU003719"/>
    </source>
</evidence>
<gene>
    <name evidence="10" type="primary">LOC101500702</name>
</gene>
<dbReference type="CDD" id="cd12156">
    <property type="entry name" value="HPPR"/>
    <property type="match status" value="1"/>
</dbReference>
<feature type="signal peptide" evidence="6">
    <location>
        <begin position="1"/>
        <end position="19"/>
    </location>
</feature>
<keyword evidence="3" id="KW-0520">NAD</keyword>
<dbReference type="Proteomes" id="UP000087171">
    <property type="component" value="Chromosome Ca7"/>
</dbReference>
<dbReference type="GO" id="GO:0030267">
    <property type="term" value="F:glyoxylate reductase (NADPH) activity"/>
    <property type="evidence" value="ECO:0007669"/>
    <property type="project" value="UniProtKB-EC"/>
</dbReference>
<dbReference type="AlphaFoldDB" id="A0A1S2YW80"/>
<evidence type="ECO:0000259" key="7">
    <source>
        <dbReference type="Pfam" id="PF00389"/>
    </source>
</evidence>
<keyword evidence="9" id="KW-1185">Reference proteome</keyword>